<keyword evidence="2" id="KW-1185">Reference proteome</keyword>
<name>A0A6N8JCV5_9BACT</name>
<gene>
    <name evidence="1" type="ORF">GO495_20755</name>
</gene>
<organism evidence="1 2">
    <name type="scientific">Chitinophaga oryziterrae</name>
    <dbReference type="NCBI Taxonomy" id="1031224"/>
    <lineage>
        <taxon>Bacteria</taxon>
        <taxon>Pseudomonadati</taxon>
        <taxon>Bacteroidota</taxon>
        <taxon>Chitinophagia</taxon>
        <taxon>Chitinophagales</taxon>
        <taxon>Chitinophagaceae</taxon>
        <taxon>Chitinophaga</taxon>
    </lineage>
</organism>
<evidence type="ECO:0000313" key="2">
    <source>
        <dbReference type="Proteomes" id="UP000468388"/>
    </source>
</evidence>
<dbReference type="OrthoDB" id="9811599at2"/>
<reference evidence="1 2" key="1">
    <citation type="submission" date="2019-12" db="EMBL/GenBank/DDBJ databases">
        <title>The draft genomic sequence of strain Chitinophaga oryziterrae JCM 16595.</title>
        <authorList>
            <person name="Zhang X."/>
        </authorList>
    </citation>
    <scope>NUCLEOTIDE SEQUENCE [LARGE SCALE GENOMIC DNA]</scope>
    <source>
        <strain evidence="1 2">JCM 16595</strain>
    </source>
</reference>
<dbReference type="RefSeq" id="WP_157301649.1">
    <property type="nucleotide sequence ID" value="NZ_BAAAZB010000004.1"/>
</dbReference>
<dbReference type="Proteomes" id="UP000468388">
    <property type="component" value="Unassembled WGS sequence"/>
</dbReference>
<sequence>MLHSFHIPVLGLSYSIDTPVKVARFGISSVVSIVEDELIEKMREYYCTQSEEEYIAITVKDEDYRARRITAYLDLLDRIVKKQMDVLKEEPFEEGKDIVKYFEMLPAHSNTKALYDQMLAADNKAVLQAQLRKEIRQGAIDVNIMAKIDNGTGENSDALAALRGVANSTLKTSVVLSAGYNPRLYNYVTNFSCFHPYGDKKIILKVSDYRSALVQGKLLAKKGIWVSEFRIESGLNCGGHAFATEGMLLGPILEEFKNKRTALRAELEELANVKDLPLKITVQGGIGTANEDQFMTEYYEVDGTGWGSPFLLVPEATNVEEHTLQQLATAKKEDYFLSKASPLGVAFQNFRPSTSEEQRKLRIEKNRPGSPCYKKFLATDTEFTATPICTASRQYQDLKIKQLKAKGLPAEELQAELDNVTSKDCLCEGLSVSVYLKNNIPVAHNLTAVTICPGPNLAYFSGVFSLKQMVDHIYGKVNILNNLPRPNMFINEIQLYIDYLKNNNVKQKFRDNLLEGIEYYKNLLPSFKRETKQYLNEMLDQLNGQRQLLLEINPLN</sequence>
<dbReference type="EMBL" id="WRXO01000006">
    <property type="protein sequence ID" value="MVT43040.1"/>
    <property type="molecule type" value="Genomic_DNA"/>
</dbReference>
<proteinExistence type="predicted"/>
<dbReference type="AlphaFoldDB" id="A0A6N8JCV5"/>
<accession>A0A6N8JCV5</accession>
<evidence type="ECO:0000313" key="1">
    <source>
        <dbReference type="EMBL" id="MVT43040.1"/>
    </source>
</evidence>
<comment type="caution">
    <text evidence="1">The sequence shown here is derived from an EMBL/GenBank/DDBJ whole genome shotgun (WGS) entry which is preliminary data.</text>
</comment>
<protein>
    <submittedName>
        <fullName evidence="1">Uncharacterized protein</fullName>
    </submittedName>
</protein>